<name>A0A9P6UHX0_9FUNG</name>
<dbReference type="Pfam" id="PF03547">
    <property type="entry name" value="Mem_trans"/>
    <property type="match status" value="3"/>
</dbReference>
<evidence type="ECO:0000313" key="8">
    <source>
        <dbReference type="Proteomes" id="UP000823405"/>
    </source>
</evidence>
<proteinExistence type="predicted"/>
<feature type="compositionally biased region" description="Low complexity" evidence="5">
    <location>
        <begin position="249"/>
        <end position="259"/>
    </location>
</feature>
<gene>
    <name evidence="7" type="ORF">BGZ97_001707</name>
</gene>
<keyword evidence="3 6" id="KW-1133">Transmembrane helix</keyword>
<dbReference type="OrthoDB" id="191139at2759"/>
<dbReference type="EMBL" id="JAAAIN010001359">
    <property type="protein sequence ID" value="KAG0303866.1"/>
    <property type="molecule type" value="Genomic_DNA"/>
</dbReference>
<feature type="transmembrane region" description="Helical" evidence="6">
    <location>
        <begin position="6"/>
        <end position="34"/>
    </location>
</feature>
<dbReference type="Proteomes" id="UP000823405">
    <property type="component" value="Unassembled WGS sequence"/>
</dbReference>
<accession>A0A9P6UHX0</accession>
<dbReference type="AlphaFoldDB" id="A0A9P6UHX0"/>
<protein>
    <recommendedName>
        <fullName evidence="9">Auxin efflux carrier</fullName>
    </recommendedName>
</protein>
<evidence type="ECO:0000256" key="1">
    <source>
        <dbReference type="ARBA" id="ARBA00004141"/>
    </source>
</evidence>
<feature type="transmembrane region" description="Helical" evidence="6">
    <location>
        <begin position="189"/>
        <end position="209"/>
    </location>
</feature>
<keyword evidence="8" id="KW-1185">Reference proteome</keyword>
<dbReference type="InterPro" id="IPR004776">
    <property type="entry name" value="Mem_transp_PIN-like"/>
</dbReference>
<keyword evidence="2 6" id="KW-0812">Transmembrane</keyword>
<evidence type="ECO:0000256" key="5">
    <source>
        <dbReference type="SAM" id="MobiDB-lite"/>
    </source>
</evidence>
<sequence>MATEWSVLLLAGGEAVCQVVVVVACGVILSRMGYLSNSGQKAVSRLNLYFLTPCLLFTKMASTITWDQFKAFYPIPIFYCFFSLTSWTIAKLGSRLLGFSRDEEKFVIASDDPRVTERDQEGNVKLEPTKGDDEVWIDMDNNPQTHQNPNPSPSPAPSLSSTKLSMTTTLFQKMTRVFDKLRQVLTPPLLTALVALVVGLVPVLHQFFMSPESKFYAFVIHPLEECGSGAIPLILLCLGAQVVHLASSSPPSAGSPSLSTDVDSHEQHEQDSISSVPRRNVDKSLEESNEENVDRQLQGQAQDRPSGLTSRLPLSHASSSITLYQSEVLAISTAATPHWQPNPVSPLCPFTLSSPTVHPGPAARDSETDDSHDKTSPLGSSDINKSTNSRLGHLFSRISPVGYAILARNIITPLVCLPAILFHSTSLSPTLTQDPVFKMVLVLVVAAPTAINLTQLCQIKGFFEREMASLLFWSYCVLGVPFVLGWALVGLWASGR</sequence>
<reference evidence="7" key="1">
    <citation type="journal article" date="2020" name="Fungal Divers.">
        <title>Resolving the Mortierellaceae phylogeny through synthesis of multi-gene phylogenetics and phylogenomics.</title>
        <authorList>
            <person name="Vandepol N."/>
            <person name="Liber J."/>
            <person name="Desiro A."/>
            <person name="Na H."/>
            <person name="Kennedy M."/>
            <person name="Barry K."/>
            <person name="Grigoriev I.V."/>
            <person name="Miller A.N."/>
            <person name="O'Donnell K."/>
            <person name="Stajich J.E."/>
            <person name="Bonito G."/>
        </authorList>
    </citation>
    <scope>NUCLEOTIDE SEQUENCE</scope>
    <source>
        <strain evidence="7">NVP60</strain>
    </source>
</reference>
<feature type="compositionally biased region" description="Polar residues" evidence="5">
    <location>
        <begin position="295"/>
        <end position="309"/>
    </location>
</feature>
<feature type="compositionally biased region" description="Basic and acidic residues" evidence="5">
    <location>
        <begin position="364"/>
        <end position="375"/>
    </location>
</feature>
<feature type="region of interest" description="Disordered" evidence="5">
    <location>
        <begin position="133"/>
        <end position="161"/>
    </location>
</feature>
<evidence type="ECO:0000256" key="6">
    <source>
        <dbReference type="SAM" id="Phobius"/>
    </source>
</evidence>
<comment type="subcellular location">
    <subcellularLocation>
        <location evidence="1">Membrane</location>
        <topology evidence="1">Multi-pass membrane protein</topology>
    </subcellularLocation>
</comment>
<evidence type="ECO:0000313" key="7">
    <source>
        <dbReference type="EMBL" id="KAG0303866.1"/>
    </source>
</evidence>
<feature type="transmembrane region" description="Helical" evidence="6">
    <location>
        <begin position="470"/>
        <end position="493"/>
    </location>
</feature>
<organism evidence="7 8">
    <name type="scientific">Linnemannia gamsii</name>
    <dbReference type="NCBI Taxonomy" id="64522"/>
    <lineage>
        <taxon>Eukaryota</taxon>
        <taxon>Fungi</taxon>
        <taxon>Fungi incertae sedis</taxon>
        <taxon>Mucoromycota</taxon>
        <taxon>Mortierellomycotina</taxon>
        <taxon>Mortierellomycetes</taxon>
        <taxon>Mortierellales</taxon>
        <taxon>Mortierellaceae</taxon>
        <taxon>Linnemannia</taxon>
    </lineage>
</organism>
<dbReference type="GO" id="GO:0005783">
    <property type="term" value="C:endoplasmic reticulum"/>
    <property type="evidence" value="ECO:0007669"/>
    <property type="project" value="TreeGrafter"/>
</dbReference>
<evidence type="ECO:0008006" key="9">
    <source>
        <dbReference type="Google" id="ProtNLM"/>
    </source>
</evidence>
<keyword evidence="4 6" id="KW-0472">Membrane</keyword>
<dbReference type="PANTHER" id="PTHR31794:SF2">
    <property type="entry name" value="AUXIN EFFLUX TRANSPORTER FAMILY PROTEIN (EUROFUNG)"/>
    <property type="match status" value="1"/>
</dbReference>
<evidence type="ECO:0000256" key="2">
    <source>
        <dbReference type="ARBA" id="ARBA00022692"/>
    </source>
</evidence>
<evidence type="ECO:0000256" key="3">
    <source>
        <dbReference type="ARBA" id="ARBA00022989"/>
    </source>
</evidence>
<evidence type="ECO:0000256" key="4">
    <source>
        <dbReference type="ARBA" id="ARBA00023136"/>
    </source>
</evidence>
<comment type="caution">
    <text evidence="7">The sequence shown here is derived from an EMBL/GenBank/DDBJ whole genome shotgun (WGS) entry which is preliminary data.</text>
</comment>
<feature type="transmembrane region" description="Helical" evidence="6">
    <location>
        <begin position="72"/>
        <end position="90"/>
    </location>
</feature>
<dbReference type="PANTHER" id="PTHR31794">
    <property type="entry name" value="AUXIN EFFLUX TRANSPORTER FAMILY PROTEIN (EUROFUNG)"/>
    <property type="match status" value="1"/>
</dbReference>
<dbReference type="GO" id="GO:0016020">
    <property type="term" value="C:membrane"/>
    <property type="evidence" value="ECO:0007669"/>
    <property type="project" value="UniProtKB-SubCell"/>
</dbReference>
<feature type="region of interest" description="Disordered" evidence="5">
    <location>
        <begin position="350"/>
        <end position="384"/>
    </location>
</feature>
<feature type="compositionally biased region" description="Basic and acidic residues" evidence="5">
    <location>
        <begin position="262"/>
        <end position="271"/>
    </location>
</feature>
<dbReference type="GO" id="GO:0055085">
    <property type="term" value="P:transmembrane transport"/>
    <property type="evidence" value="ECO:0007669"/>
    <property type="project" value="InterPro"/>
</dbReference>
<feature type="region of interest" description="Disordered" evidence="5">
    <location>
        <begin position="249"/>
        <end position="312"/>
    </location>
</feature>